<dbReference type="PANTHER" id="PTHR10151">
    <property type="entry name" value="ECTONUCLEOTIDE PYROPHOSPHATASE/PHOSPHODIESTERASE"/>
    <property type="match status" value="1"/>
</dbReference>
<proteinExistence type="predicted"/>
<accession>A0A517MT47</accession>
<dbReference type="KEGG" id="amob:HG15A2_13180"/>
<reference evidence="1 2" key="1">
    <citation type="submission" date="2019-02" db="EMBL/GenBank/DDBJ databases">
        <title>Deep-cultivation of Planctomycetes and their phenomic and genomic characterization uncovers novel biology.</title>
        <authorList>
            <person name="Wiegand S."/>
            <person name="Jogler M."/>
            <person name="Boedeker C."/>
            <person name="Pinto D."/>
            <person name="Vollmers J."/>
            <person name="Rivas-Marin E."/>
            <person name="Kohn T."/>
            <person name="Peeters S.H."/>
            <person name="Heuer A."/>
            <person name="Rast P."/>
            <person name="Oberbeckmann S."/>
            <person name="Bunk B."/>
            <person name="Jeske O."/>
            <person name="Meyerdierks A."/>
            <person name="Storesund J.E."/>
            <person name="Kallscheuer N."/>
            <person name="Luecker S."/>
            <person name="Lage O.M."/>
            <person name="Pohl T."/>
            <person name="Merkel B.J."/>
            <person name="Hornburger P."/>
            <person name="Mueller R.-W."/>
            <person name="Bruemmer F."/>
            <person name="Labrenz M."/>
            <person name="Spormann A.M."/>
            <person name="Op den Camp H."/>
            <person name="Overmann J."/>
            <person name="Amann R."/>
            <person name="Jetten M.S.M."/>
            <person name="Mascher T."/>
            <person name="Medema M.H."/>
            <person name="Devos D.P."/>
            <person name="Kaster A.-K."/>
            <person name="Ovreas L."/>
            <person name="Rohde M."/>
            <person name="Galperin M.Y."/>
            <person name="Jogler C."/>
        </authorList>
    </citation>
    <scope>NUCLEOTIDE SEQUENCE [LARGE SCALE GENOMIC DNA]</scope>
    <source>
        <strain evidence="1 2">HG15A2</strain>
    </source>
</reference>
<dbReference type="EMBL" id="CP036263">
    <property type="protein sequence ID" value="QDS98048.1"/>
    <property type="molecule type" value="Genomic_DNA"/>
</dbReference>
<dbReference type="SUPFAM" id="SSF53649">
    <property type="entry name" value="Alkaline phosphatase-like"/>
    <property type="match status" value="1"/>
</dbReference>
<organism evidence="1 2">
    <name type="scientific">Adhaeretor mobilis</name>
    <dbReference type="NCBI Taxonomy" id="1930276"/>
    <lineage>
        <taxon>Bacteria</taxon>
        <taxon>Pseudomonadati</taxon>
        <taxon>Planctomycetota</taxon>
        <taxon>Planctomycetia</taxon>
        <taxon>Pirellulales</taxon>
        <taxon>Lacipirellulaceae</taxon>
        <taxon>Adhaeretor</taxon>
    </lineage>
</organism>
<dbReference type="Pfam" id="PF01663">
    <property type="entry name" value="Phosphodiest"/>
    <property type="match status" value="1"/>
</dbReference>
<gene>
    <name evidence="1" type="ORF">HG15A2_13180</name>
</gene>
<dbReference type="Proteomes" id="UP000319852">
    <property type="component" value="Chromosome"/>
</dbReference>
<dbReference type="Gene3D" id="3.40.720.10">
    <property type="entry name" value="Alkaline Phosphatase, subunit A"/>
    <property type="match status" value="1"/>
</dbReference>
<sequence length="528" mass="58018">MKKVLLVVIDALATKVVEPAIASGKLPNLAILADSGQFKPCCVPAFPSITPAATTTIATGEYPARHGILGNYWYDEVDDEVVYLGDDFWVLMKKGFGDFFRDYIGQLNYTQLQAKTIFQLAEHHGLATACINYLCVRGDTPHELNVPLLLKLLPGAEFPEKMAGPLKLFLGDFITSSISLREEEVPHVGDTIFNRYGFNDAASAKFLETLFSAKEIPDLTLAYFPDNDYASHERGPKEAIDVVKEVDACLGRVAESRGGWEAFLDEVCVVVTGDHSQTDLAKSETERAIRLDELLTPFTLCEAGTRWDNHDDLMVCPNMRAVQIYLRSEQQEVRTSIVERLLCDSRVDQVFWQENTAADPQISHRWTVATKDCGKLSFTIAGDGGGAPHDEYGNRWRLEGDLSAVDATLEAGGLIAYGKYPNALERISLAFTRESGDLWATAVPGCEFKIASTELHRAGSHGSLEELDSSPPLIVAGLPESIELPETPRSVDIVPLCLTILDLPSPRALGAGHVAVPLTTQQNRPYRH</sequence>
<dbReference type="GO" id="GO:0016787">
    <property type="term" value="F:hydrolase activity"/>
    <property type="evidence" value="ECO:0007669"/>
    <property type="project" value="UniProtKB-ARBA"/>
</dbReference>
<evidence type="ECO:0000313" key="2">
    <source>
        <dbReference type="Proteomes" id="UP000319852"/>
    </source>
</evidence>
<name>A0A517MT47_9BACT</name>
<dbReference type="AlphaFoldDB" id="A0A517MT47"/>
<dbReference type="RefSeq" id="WP_218932358.1">
    <property type="nucleotide sequence ID" value="NZ_CP036263.1"/>
</dbReference>
<evidence type="ECO:0000313" key="1">
    <source>
        <dbReference type="EMBL" id="QDS98048.1"/>
    </source>
</evidence>
<dbReference type="InterPro" id="IPR017850">
    <property type="entry name" value="Alkaline_phosphatase_core_sf"/>
</dbReference>
<dbReference type="InterPro" id="IPR002591">
    <property type="entry name" value="Phosphodiest/P_Trfase"/>
</dbReference>
<keyword evidence="2" id="KW-1185">Reference proteome</keyword>
<dbReference type="PANTHER" id="PTHR10151:SF120">
    <property type="entry name" value="BIS(5'-ADENOSYL)-TRIPHOSPHATASE"/>
    <property type="match status" value="1"/>
</dbReference>
<protein>
    <submittedName>
        <fullName evidence="1">Type I phosphodiesterase / nucleotide pyrophosphatase</fullName>
    </submittedName>
</protein>